<evidence type="ECO:0000256" key="5">
    <source>
        <dbReference type="ARBA" id="ARBA00038035"/>
    </source>
</evidence>
<evidence type="ECO:0000256" key="6">
    <source>
        <dbReference type="ARBA" id="ARBA00038999"/>
    </source>
</evidence>
<sequence length="779" mass="84950">MTERRPAETAMHFREAPHDTCLYGSVVGLKEPPRKREMVMELLDDSDDDGEYLSYPSNLSPVAWTLNSTSSVSASASTGEPTPREKLRQRRRSRSNSASTTASTTPTAASSPTPKTPKTPQHHVPPPMCDECEGSFGDVYCADCDLIYCASCNDARHRKGKLVLHERTALGAATSPPKAVTPVTLLPPDSTQTPQSTACAPIRVSCPPLEVIAPPAIAPAAELPVGTANWTPAHVLEWLSKQDLTTYASTFHSLQIDGPRLLRTTQDDIDSWDKSSQASRAHKKKLWREVQKLQPSTPSPAPAPITIPAATARRTSDVTSPVAALRARVHQGQSEKGRLARRQTTTAAFVKPTLDISADASPYKSSPAKRRPTVELGLDLNTVAHDARHLNASFDFTAEGRLQTHGFDINTDGIARTPFQPRPATLLGTKDSLVLLHELGHGASGKVYKALYLPTFKLVAVKVIRVYDQKKRHQMLRELKSLYGNLVSLHETRVAAACDELVTFYDAYTNPEIGSVSIVLEYMAGGSLEDVMKVGRPCSEPVLATIATGVLRGLAFLHEHHQLHRDIKLSNILVSQAGTVKISDFGISTELENTLAKATTFTGTLLYMAPERISGGTYSYPSDVWSFGLALMACAIGRLPVPTEDGYWGVVHAVQEQPSPRLRDFGSHFSPELCDFLDQCLNKDPMHRPPAQVLLSHPFLQRHSAAPIAPVVPPTAATTDPSADLEKIAGAVQAWMDTHDRSRLSSLMDDPSQRTKALWGLAKQLQVEYRAVDAAFSFF</sequence>
<dbReference type="InterPro" id="IPR013761">
    <property type="entry name" value="SAM/pointed_sf"/>
</dbReference>
<keyword evidence="10" id="KW-0863">Zinc-finger</keyword>
<keyword evidence="2 11" id="KW-0547">Nucleotide-binding</keyword>
<comment type="catalytic activity">
    <reaction evidence="7">
        <text>L-seryl-[protein] + ATP = O-phospho-L-seryl-[protein] + ADP + H(+)</text>
        <dbReference type="Rhea" id="RHEA:17989"/>
        <dbReference type="Rhea" id="RHEA-COMP:9863"/>
        <dbReference type="Rhea" id="RHEA-COMP:11604"/>
        <dbReference type="ChEBI" id="CHEBI:15378"/>
        <dbReference type="ChEBI" id="CHEBI:29999"/>
        <dbReference type="ChEBI" id="CHEBI:30616"/>
        <dbReference type="ChEBI" id="CHEBI:83421"/>
        <dbReference type="ChEBI" id="CHEBI:456216"/>
        <dbReference type="EC" id="2.7.12.2"/>
    </reaction>
</comment>
<dbReference type="Pfam" id="PF00069">
    <property type="entry name" value="Pkinase"/>
    <property type="match status" value="1"/>
</dbReference>
<evidence type="ECO:0000256" key="2">
    <source>
        <dbReference type="ARBA" id="ARBA00022741"/>
    </source>
</evidence>
<evidence type="ECO:0000256" key="7">
    <source>
        <dbReference type="ARBA" id="ARBA00049014"/>
    </source>
</evidence>
<dbReference type="SUPFAM" id="SSF47769">
    <property type="entry name" value="SAM/Pointed domain"/>
    <property type="match status" value="1"/>
</dbReference>
<evidence type="ECO:0000259" key="14">
    <source>
        <dbReference type="PROSITE" id="PS50105"/>
    </source>
</evidence>
<dbReference type="InterPro" id="IPR000315">
    <property type="entry name" value="Znf_B-box"/>
</dbReference>
<dbReference type="InterPro" id="IPR011009">
    <property type="entry name" value="Kinase-like_dom_sf"/>
</dbReference>
<evidence type="ECO:0000256" key="11">
    <source>
        <dbReference type="PROSITE-ProRule" id="PRU10141"/>
    </source>
</evidence>
<feature type="compositionally biased region" description="Low complexity" evidence="12">
    <location>
        <begin position="95"/>
        <end position="119"/>
    </location>
</feature>
<feature type="domain" description="B box-type" evidence="15">
    <location>
        <begin position="124"/>
        <end position="170"/>
    </location>
</feature>
<dbReference type="Gene3D" id="1.10.150.50">
    <property type="entry name" value="Transcription Factor, Ets-1"/>
    <property type="match status" value="1"/>
</dbReference>
<dbReference type="InterPro" id="IPR038446">
    <property type="entry name" value="CEBP_ZZ_sf"/>
</dbReference>
<feature type="binding site" evidence="11">
    <location>
        <position position="462"/>
    </location>
    <ligand>
        <name>ATP</name>
        <dbReference type="ChEBI" id="CHEBI:30616"/>
    </ligand>
</feature>
<comment type="caution">
    <text evidence="16">The sequence shown here is derived from an EMBL/GenBank/DDBJ whole genome shotgun (WGS) entry which is preliminary data.</text>
</comment>
<comment type="similarity">
    <text evidence="5">Belongs to the protein kinase superfamily. STE Ser/Thr protein kinase family. MAP kinase kinase subfamily.</text>
</comment>
<evidence type="ECO:0000256" key="9">
    <source>
        <dbReference type="ARBA" id="ARBA00051693"/>
    </source>
</evidence>
<evidence type="ECO:0000313" key="16">
    <source>
        <dbReference type="EMBL" id="OQR93813.1"/>
    </source>
</evidence>
<organism evidence="16 17">
    <name type="scientific">Achlya hypogyna</name>
    <name type="common">Oomycete</name>
    <name type="synonym">Protoachlya hypogyna</name>
    <dbReference type="NCBI Taxonomy" id="1202772"/>
    <lineage>
        <taxon>Eukaryota</taxon>
        <taxon>Sar</taxon>
        <taxon>Stramenopiles</taxon>
        <taxon>Oomycota</taxon>
        <taxon>Saprolegniomycetes</taxon>
        <taxon>Saprolegniales</taxon>
        <taxon>Achlyaceae</taxon>
        <taxon>Achlya</taxon>
    </lineage>
</organism>
<dbReference type="GO" id="GO:0004708">
    <property type="term" value="F:MAP kinase kinase activity"/>
    <property type="evidence" value="ECO:0007669"/>
    <property type="project" value="UniProtKB-EC"/>
</dbReference>
<feature type="domain" description="Protein kinase" evidence="13">
    <location>
        <begin position="433"/>
        <end position="700"/>
    </location>
</feature>
<feature type="domain" description="SAM" evidence="14">
    <location>
        <begin position="230"/>
        <end position="296"/>
    </location>
</feature>
<keyword evidence="10" id="KW-0479">Metal-binding</keyword>
<dbReference type="Gene3D" id="3.30.200.20">
    <property type="entry name" value="Phosphorylase Kinase, domain 1"/>
    <property type="match status" value="1"/>
</dbReference>
<evidence type="ECO:0000256" key="1">
    <source>
        <dbReference type="ARBA" id="ARBA00022679"/>
    </source>
</evidence>
<dbReference type="AlphaFoldDB" id="A0A1V9Z738"/>
<keyword evidence="10" id="KW-0862">Zinc</keyword>
<evidence type="ECO:0000256" key="12">
    <source>
        <dbReference type="SAM" id="MobiDB-lite"/>
    </source>
</evidence>
<dbReference type="PROSITE" id="PS50119">
    <property type="entry name" value="ZF_BBOX"/>
    <property type="match status" value="1"/>
</dbReference>
<dbReference type="EMBL" id="JNBR01000394">
    <property type="protein sequence ID" value="OQR93813.1"/>
    <property type="molecule type" value="Genomic_DNA"/>
</dbReference>
<keyword evidence="4 11" id="KW-0067">ATP-binding</keyword>
<evidence type="ECO:0000256" key="10">
    <source>
        <dbReference type="PROSITE-ProRule" id="PRU00024"/>
    </source>
</evidence>
<dbReference type="EC" id="2.7.12.2" evidence="6"/>
<dbReference type="SMART" id="SM00220">
    <property type="entry name" value="S_TKc"/>
    <property type="match status" value="1"/>
</dbReference>
<dbReference type="Gene3D" id="4.10.640.40">
    <property type="entry name" value="Cytoplasmic polyadenylation element-binding protein, ZZ domain"/>
    <property type="match status" value="1"/>
</dbReference>
<evidence type="ECO:0000313" key="17">
    <source>
        <dbReference type="Proteomes" id="UP000243579"/>
    </source>
</evidence>
<evidence type="ECO:0000259" key="13">
    <source>
        <dbReference type="PROSITE" id="PS50011"/>
    </source>
</evidence>
<proteinExistence type="inferred from homology"/>
<dbReference type="InterPro" id="IPR000719">
    <property type="entry name" value="Prot_kinase_dom"/>
</dbReference>
<dbReference type="Gene3D" id="1.10.510.10">
    <property type="entry name" value="Transferase(Phosphotransferase) domain 1"/>
    <property type="match status" value="1"/>
</dbReference>
<dbReference type="InterPro" id="IPR001660">
    <property type="entry name" value="SAM"/>
</dbReference>
<evidence type="ECO:0000256" key="3">
    <source>
        <dbReference type="ARBA" id="ARBA00022777"/>
    </source>
</evidence>
<dbReference type="PROSITE" id="PS00107">
    <property type="entry name" value="PROTEIN_KINASE_ATP"/>
    <property type="match status" value="1"/>
</dbReference>
<dbReference type="PROSITE" id="PS50105">
    <property type="entry name" value="SAM_DOMAIN"/>
    <property type="match status" value="1"/>
</dbReference>
<accession>A0A1V9Z738</accession>
<dbReference type="PROSITE" id="PS50011">
    <property type="entry name" value="PROTEIN_KINASE_DOM"/>
    <property type="match status" value="1"/>
</dbReference>
<keyword evidence="1" id="KW-0808">Transferase</keyword>
<evidence type="ECO:0000259" key="15">
    <source>
        <dbReference type="PROSITE" id="PS50119"/>
    </source>
</evidence>
<evidence type="ECO:0000256" key="8">
    <source>
        <dbReference type="ARBA" id="ARBA00049299"/>
    </source>
</evidence>
<name>A0A1V9Z738_ACHHY</name>
<dbReference type="CDD" id="cd19757">
    <property type="entry name" value="Bbox1"/>
    <property type="match status" value="1"/>
</dbReference>
<feature type="region of interest" description="Disordered" evidence="12">
    <location>
        <begin position="31"/>
        <end position="57"/>
    </location>
</feature>
<dbReference type="PANTHER" id="PTHR48013:SF9">
    <property type="entry name" value="DUAL SPECIFICITY MITOGEN-ACTIVATED PROTEIN KINASE KINASE 5"/>
    <property type="match status" value="1"/>
</dbReference>
<evidence type="ECO:0000256" key="4">
    <source>
        <dbReference type="ARBA" id="ARBA00022840"/>
    </source>
</evidence>
<dbReference type="InterPro" id="IPR017441">
    <property type="entry name" value="Protein_kinase_ATP_BS"/>
</dbReference>
<dbReference type="STRING" id="1202772.A0A1V9Z738"/>
<gene>
    <name evidence="16" type="ORF">ACHHYP_02256</name>
</gene>
<dbReference type="Proteomes" id="UP000243579">
    <property type="component" value="Unassembled WGS sequence"/>
</dbReference>
<dbReference type="OrthoDB" id="10252354at2759"/>
<keyword evidence="3 16" id="KW-0418">Kinase</keyword>
<protein>
    <recommendedName>
        <fullName evidence="6">mitogen-activated protein kinase kinase</fullName>
        <ecNumber evidence="6">2.7.12.2</ecNumber>
    </recommendedName>
</protein>
<comment type="catalytic activity">
    <reaction evidence="9">
        <text>L-tyrosyl-[protein] + ATP = O-phospho-L-tyrosyl-[protein] + ADP + H(+)</text>
        <dbReference type="Rhea" id="RHEA:10596"/>
        <dbReference type="Rhea" id="RHEA-COMP:10136"/>
        <dbReference type="Rhea" id="RHEA-COMP:20101"/>
        <dbReference type="ChEBI" id="CHEBI:15378"/>
        <dbReference type="ChEBI" id="CHEBI:30616"/>
        <dbReference type="ChEBI" id="CHEBI:46858"/>
        <dbReference type="ChEBI" id="CHEBI:61978"/>
        <dbReference type="ChEBI" id="CHEBI:456216"/>
        <dbReference type="EC" id="2.7.12.2"/>
    </reaction>
</comment>
<keyword evidence="17" id="KW-1185">Reference proteome</keyword>
<dbReference type="PANTHER" id="PTHR48013">
    <property type="entry name" value="DUAL SPECIFICITY MITOGEN-ACTIVATED PROTEIN KINASE KINASE 5-RELATED"/>
    <property type="match status" value="1"/>
</dbReference>
<dbReference type="GO" id="GO:0005524">
    <property type="term" value="F:ATP binding"/>
    <property type="evidence" value="ECO:0007669"/>
    <property type="project" value="UniProtKB-UniRule"/>
</dbReference>
<feature type="compositionally biased region" description="Acidic residues" evidence="12">
    <location>
        <begin position="42"/>
        <end position="51"/>
    </location>
</feature>
<dbReference type="SUPFAM" id="SSF56112">
    <property type="entry name" value="Protein kinase-like (PK-like)"/>
    <property type="match status" value="1"/>
</dbReference>
<comment type="catalytic activity">
    <reaction evidence="8">
        <text>L-threonyl-[protein] + ATP = O-phospho-L-threonyl-[protein] + ADP + H(+)</text>
        <dbReference type="Rhea" id="RHEA:46608"/>
        <dbReference type="Rhea" id="RHEA-COMP:11060"/>
        <dbReference type="Rhea" id="RHEA-COMP:11605"/>
        <dbReference type="ChEBI" id="CHEBI:15378"/>
        <dbReference type="ChEBI" id="CHEBI:30013"/>
        <dbReference type="ChEBI" id="CHEBI:30616"/>
        <dbReference type="ChEBI" id="CHEBI:61977"/>
        <dbReference type="ChEBI" id="CHEBI:456216"/>
        <dbReference type="EC" id="2.7.12.2"/>
    </reaction>
</comment>
<reference evidence="16 17" key="1">
    <citation type="journal article" date="2014" name="Genome Biol. Evol.">
        <title>The secreted proteins of Achlya hypogyna and Thraustotheca clavata identify the ancestral oomycete secretome and reveal gene acquisitions by horizontal gene transfer.</title>
        <authorList>
            <person name="Misner I."/>
            <person name="Blouin N."/>
            <person name="Leonard G."/>
            <person name="Richards T.A."/>
            <person name="Lane C.E."/>
        </authorList>
    </citation>
    <scope>NUCLEOTIDE SEQUENCE [LARGE SCALE GENOMIC DNA]</scope>
    <source>
        <strain evidence="16 17">ATCC 48635</strain>
    </source>
</reference>
<feature type="region of interest" description="Disordered" evidence="12">
    <location>
        <begin position="71"/>
        <end position="125"/>
    </location>
</feature>
<dbReference type="GO" id="GO:0008270">
    <property type="term" value="F:zinc ion binding"/>
    <property type="evidence" value="ECO:0007669"/>
    <property type="project" value="UniProtKB-KW"/>
</dbReference>